<gene>
    <name evidence="4" type="ORF">JHD44_09305</name>
</gene>
<sequence>MSPLDQLNAAIKQFHLGHYDNAKTLLEEVRKAAPELVMAQLYLAQIDLLSGKGEQWIATLQELIIQIPHFHEAYHVLGQCLQQAKQLPQAAATFHTALTLAYFQVEQEGIPSCVKPNTTSLKPDQGEALLWQTLSLLKQHEVYAFACAGTLLGLEREGHLLINDKDLDIGIDWLQMNKAIEVLEKNGWAEASRSYDLINPRCLKHKATGITLDLCGFGTDSKSGEAICGLWIEDVPFHWNRITVFPKIELTSRPSPAGEVWYLSQPELMLNALYGQDWRIPDADFDTIICAQNLKHFSWLTYCYAYSRLYGQWLRGNTTKAKRILDVLLAQRPKDKVLNQIKRQFEQISSQQNSQQRILALGYFDLMHEGHLNYLEFARQQGDVLVVGIAPDSFCQQSKGYQPIMNETQRKMLITALSIVDETHFVANPISHTQAATEWIHSLNINKVVCGKEWQGSERWQKLEKALAHHNIDVTYAPKTEGVSTTSIKQKVISQTDTKKH</sequence>
<organism evidence="4 5">
    <name type="scientific">Marinomonas ostreistagni</name>
    <dbReference type="NCBI Taxonomy" id="359209"/>
    <lineage>
        <taxon>Bacteria</taxon>
        <taxon>Pseudomonadati</taxon>
        <taxon>Pseudomonadota</taxon>
        <taxon>Gammaproteobacteria</taxon>
        <taxon>Oceanospirillales</taxon>
        <taxon>Oceanospirillaceae</taxon>
        <taxon>Marinomonas</taxon>
    </lineage>
</organism>
<dbReference type="SUPFAM" id="SSF52374">
    <property type="entry name" value="Nucleotidylyl transferase"/>
    <property type="match status" value="1"/>
</dbReference>
<name>A0ABS0ZB47_9GAMM</name>
<reference evidence="4 5" key="1">
    <citation type="submission" date="2020-12" db="EMBL/GenBank/DDBJ databases">
        <title>Comparative genome analysis of fungal antagonists Marinomonas ostreistagni 398 and M. spartinae 468.</title>
        <authorList>
            <person name="Fields J.L."/>
            <person name="Mavrodi O.V."/>
            <person name="Biber P.D."/>
            <person name="Indest K.J."/>
            <person name="Mavrodi D.V."/>
        </authorList>
    </citation>
    <scope>NUCLEOTIDE SEQUENCE [LARGE SCALE GENOMIC DNA]</scope>
    <source>
        <strain evidence="4 5">USM7</strain>
    </source>
</reference>
<keyword evidence="5" id="KW-1185">Reference proteome</keyword>
<accession>A0ABS0ZB47</accession>
<dbReference type="PANTHER" id="PTHR43793:SF1">
    <property type="entry name" value="FAD SYNTHASE"/>
    <property type="match status" value="1"/>
</dbReference>
<dbReference type="PANTHER" id="PTHR43793">
    <property type="entry name" value="FAD SYNTHASE"/>
    <property type="match status" value="1"/>
</dbReference>
<evidence type="ECO:0000313" key="4">
    <source>
        <dbReference type="EMBL" id="MBJ7550876.1"/>
    </source>
</evidence>
<dbReference type="GO" id="GO:0016779">
    <property type="term" value="F:nucleotidyltransferase activity"/>
    <property type="evidence" value="ECO:0007669"/>
    <property type="project" value="UniProtKB-KW"/>
</dbReference>
<dbReference type="NCBIfam" id="TIGR00125">
    <property type="entry name" value="cyt_tran_rel"/>
    <property type="match status" value="1"/>
</dbReference>
<dbReference type="EMBL" id="JAEMUH010000007">
    <property type="protein sequence ID" value="MBJ7550876.1"/>
    <property type="molecule type" value="Genomic_DNA"/>
</dbReference>
<dbReference type="Gene3D" id="3.40.50.620">
    <property type="entry name" value="HUPs"/>
    <property type="match status" value="1"/>
</dbReference>
<feature type="domain" description="Cytidyltransferase-like" evidence="3">
    <location>
        <begin position="360"/>
        <end position="490"/>
    </location>
</feature>
<dbReference type="Proteomes" id="UP000598488">
    <property type="component" value="Unassembled WGS sequence"/>
</dbReference>
<evidence type="ECO:0000259" key="3">
    <source>
        <dbReference type="Pfam" id="PF01467"/>
    </source>
</evidence>
<comment type="caution">
    <text evidence="4">The sequence shown here is derived from an EMBL/GenBank/DDBJ whole genome shotgun (WGS) entry which is preliminary data.</text>
</comment>
<dbReference type="SUPFAM" id="SSF48452">
    <property type="entry name" value="TPR-like"/>
    <property type="match status" value="1"/>
</dbReference>
<dbReference type="InterPro" id="IPR050385">
    <property type="entry name" value="Archaeal_FAD_synthase"/>
</dbReference>
<evidence type="ECO:0000256" key="2">
    <source>
        <dbReference type="ARBA" id="ARBA00022695"/>
    </source>
</evidence>
<dbReference type="InterPro" id="IPR004821">
    <property type="entry name" value="Cyt_trans-like"/>
</dbReference>
<dbReference type="Gene3D" id="1.25.40.10">
    <property type="entry name" value="Tetratricopeptide repeat domain"/>
    <property type="match status" value="1"/>
</dbReference>
<dbReference type="InterPro" id="IPR014729">
    <property type="entry name" value="Rossmann-like_a/b/a_fold"/>
</dbReference>
<keyword evidence="2 4" id="KW-0548">Nucleotidyltransferase</keyword>
<dbReference type="InterPro" id="IPR011990">
    <property type="entry name" value="TPR-like_helical_dom_sf"/>
</dbReference>
<evidence type="ECO:0000256" key="1">
    <source>
        <dbReference type="ARBA" id="ARBA00022679"/>
    </source>
</evidence>
<dbReference type="Pfam" id="PF01467">
    <property type="entry name" value="CTP_transf_like"/>
    <property type="match status" value="1"/>
</dbReference>
<dbReference type="RefSeq" id="WP_199462479.1">
    <property type="nucleotide sequence ID" value="NZ_JAEMUH010000007.1"/>
</dbReference>
<proteinExistence type="predicted"/>
<keyword evidence="1" id="KW-0808">Transferase</keyword>
<protein>
    <submittedName>
        <fullName evidence="4">Adenylyltransferase/cytidyltransferase family protein</fullName>
    </submittedName>
</protein>
<evidence type="ECO:0000313" key="5">
    <source>
        <dbReference type="Proteomes" id="UP000598488"/>
    </source>
</evidence>